<feature type="compositionally biased region" description="Polar residues" evidence="1">
    <location>
        <begin position="24"/>
        <end position="43"/>
    </location>
</feature>
<dbReference type="Proteomes" id="UP001362999">
    <property type="component" value="Unassembled WGS sequence"/>
</dbReference>
<feature type="region of interest" description="Disordered" evidence="1">
    <location>
        <begin position="169"/>
        <end position="215"/>
    </location>
</feature>
<protein>
    <submittedName>
        <fullName evidence="2">Uncharacterized protein</fullName>
    </submittedName>
</protein>
<organism evidence="2 3">
    <name type="scientific">Favolaschia claudopus</name>
    <dbReference type="NCBI Taxonomy" id="2862362"/>
    <lineage>
        <taxon>Eukaryota</taxon>
        <taxon>Fungi</taxon>
        <taxon>Dikarya</taxon>
        <taxon>Basidiomycota</taxon>
        <taxon>Agaricomycotina</taxon>
        <taxon>Agaricomycetes</taxon>
        <taxon>Agaricomycetidae</taxon>
        <taxon>Agaricales</taxon>
        <taxon>Marasmiineae</taxon>
        <taxon>Mycenaceae</taxon>
        <taxon>Favolaschia</taxon>
    </lineage>
</organism>
<proteinExistence type="predicted"/>
<dbReference type="AlphaFoldDB" id="A0AAW0BXV5"/>
<sequence length="240" mass="27030">MDSRASSVVSRGRSPTRQLRESRGSTSGWAEANRNPQPTQISLESLDAPDVDAGYGVGQRESSPAHQESHGNWYSSRPHERWEAPRAPAPHWGSQQYQPEPSHEEPLFVAVNPFERGRWRRNVRQTSADDHVPSRRRPSRPTQFAEYPTQHFTSGHFFEHPAQQYQPTQFPAQPSQWFPGPGAQHHSHIPPTMPQFVPAGQYAPRPPQPGYAYAPTPYFPAPESLPVFPPLPTAEDARPI</sequence>
<gene>
    <name evidence="2" type="ORF">R3P38DRAFT_823755</name>
</gene>
<evidence type="ECO:0000313" key="3">
    <source>
        <dbReference type="Proteomes" id="UP001362999"/>
    </source>
</evidence>
<keyword evidence="3" id="KW-1185">Reference proteome</keyword>
<evidence type="ECO:0000256" key="1">
    <source>
        <dbReference type="SAM" id="MobiDB-lite"/>
    </source>
</evidence>
<feature type="region of interest" description="Disordered" evidence="1">
    <location>
        <begin position="120"/>
        <end position="143"/>
    </location>
</feature>
<accession>A0AAW0BXV5</accession>
<feature type="region of interest" description="Disordered" evidence="1">
    <location>
        <begin position="1"/>
        <end position="103"/>
    </location>
</feature>
<feature type="compositionally biased region" description="Low complexity" evidence="1">
    <location>
        <begin position="1"/>
        <end position="13"/>
    </location>
</feature>
<comment type="caution">
    <text evidence="2">The sequence shown here is derived from an EMBL/GenBank/DDBJ whole genome shotgun (WGS) entry which is preliminary data.</text>
</comment>
<evidence type="ECO:0000313" key="2">
    <source>
        <dbReference type="EMBL" id="KAK7031662.1"/>
    </source>
</evidence>
<feature type="compositionally biased region" description="Polar residues" evidence="1">
    <location>
        <begin position="60"/>
        <end position="75"/>
    </location>
</feature>
<dbReference type="EMBL" id="JAWWNJ010000024">
    <property type="protein sequence ID" value="KAK7031662.1"/>
    <property type="molecule type" value="Genomic_DNA"/>
</dbReference>
<name>A0AAW0BXV5_9AGAR</name>
<reference evidence="2 3" key="1">
    <citation type="journal article" date="2024" name="J Genomics">
        <title>Draft genome sequencing and assembly of Favolaschia claudopus CIRM-BRFM 2984 isolated from oak limbs.</title>
        <authorList>
            <person name="Navarro D."/>
            <person name="Drula E."/>
            <person name="Chaduli D."/>
            <person name="Cazenave R."/>
            <person name="Ahrendt S."/>
            <person name="Wang J."/>
            <person name="Lipzen A."/>
            <person name="Daum C."/>
            <person name="Barry K."/>
            <person name="Grigoriev I.V."/>
            <person name="Favel A."/>
            <person name="Rosso M.N."/>
            <person name="Martin F."/>
        </authorList>
    </citation>
    <scope>NUCLEOTIDE SEQUENCE [LARGE SCALE GENOMIC DNA]</scope>
    <source>
        <strain evidence="2 3">CIRM-BRFM 2984</strain>
    </source>
</reference>